<evidence type="ECO:0000256" key="3">
    <source>
        <dbReference type="ARBA" id="ARBA00012732"/>
    </source>
</evidence>
<evidence type="ECO:0000256" key="5">
    <source>
        <dbReference type="ARBA" id="ARBA00023295"/>
    </source>
</evidence>
<dbReference type="Gene3D" id="3.20.20.80">
    <property type="entry name" value="Glycosidases"/>
    <property type="match status" value="1"/>
</dbReference>
<organism evidence="6">
    <name type="scientific">Firmicutes phage HS19</name>
    <dbReference type="NCBI Taxonomy" id="3056397"/>
    <lineage>
        <taxon>Viruses</taxon>
    </lineage>
</organism>
<sequence>MRKIGVDISKYNGNVNMRVAKQNGVEFVILKAGSGARGEDPYFQTNYRNAKAVGMPVGAYWYSYAMNVSEAKGEAIRFMKLLAGKQFEYPVYLDFEDPSQRNISRSTKTDMAIAFMDILEKNGYYTGLYSSGDWINNKFDRARMKNYDVWIAHWYVNTPRCYRSYGMWQYTNKKQVPGVPSTGEGGVDANYAFIDYPGIIKKAGLNGFKKNVQKAEVKGLSKMEEEKLLDQIKQTVVTYEAKDYELAVKIAKQHKAILVPAELNMDFGKMKRSKDTIIGIGDKTGKIEGENFGITGYCDYLVSADKVDEFLKDRSKFLRRK</sequence>
<comment type="catalytic activity">
    <reaction evidence="1">
        <text>Hydrolysis of (1-&gt;4)-beta-linkages between N-acetylmuramic acid and N-acetyl-D-glucosamine residues in a peptidoglycan and between N-acetyl-D-glucosamine residues in chitodextrins.</text>
        <dbReference type="EC" id="3.2.1.17"/>
    </reaction>
</comment>
<protein>
    <recommendedName>
        <fullName evidence="3">lysozyme</fullName>
        <ecNumber evidence="3">3.2.1.17</ecNumber>
    </recommendedName>
</protein>
<reference evidence="6" key="1">
    <citation type="submission" date="2023-04" db="EMBL/GenBank/DDBJ databases">
        <title>The human skin virome in hidradenitis suppurativa patients.</title>
        <authorList>
            <person name="Jansen D."/>
        </authorList>
    </citation>
    <scope>NUCLEOTIDE SEQUENCE</scope>
    <source>
        <strain evidence="6">VC4_HSPhageD</strain>
    </source>
</reference>
<dbReference type="InterPro" id="IPR002053">
    <property type="entry name" value="Glyco_hydro_25"/>
</dbReference>
<dbReference type="PROSITE" id="PS51904">
    <property type="entry name" value="GLYCOSYL_HYDROL_F25_2"/>
    <property type="match status" value="1"/>
</dbReference>
<proteinExistence type="inferred from homology"/>
<evidence type="ECO:0000256" key="4">
    <source>
        <dbReference type="ARBA" id="ARBA00022801"/>
    </source>
</evidence>
<dbReference type="Pfam" id="PF01183">
    <property type="entry name" value="Glyco_hydro_25"/>
    <property type="match status" value="1"/>
</dbReference>
<name>A0AA50AF46_9VIRU</name>
<evidence type="ECO:0000256" key="2">
    <source>
        <dbReference type="ARBA" id="ARBA00010646"/>
    </source>
</evidence>
<comment type="similarity">
    <text evidence="2">Belongs to the glycosyl hydrolase 25 family.</text>
</comment>
<dbReference type="InterPro" id="IPR018077">
    <property type="entry name" value="Glyco_hydro_fam25_subgr"/>
</dbReference>
<dbReference type="GO" id="GO:0003796">
    <property type="term" value="F:lysozyme activity"/>
    <property type="evidence" value="ECO:0007669"/>
    <property type="project" value="UniProtKB-EC"/>
</dbReference>
<accession>A0AA50AF46</accession>
<evidence type="ECO:0000256" key="1">
    <source>
        <dbReference type="ARBA" id="ARBA00000632"/>
    </source>
</evidence>
<dbReference type="GO" id="GO:0009253">
    <property type="term" value="P:peptidoglycan catabolic process"/>
    <property type="evidence" value="ECO:0007669"/>
    <property type="project" value="InterPro"/>
</dbReference>
<dbReference type="SMART" id="SM00641">
    <property type="entry name" value="Glyco_25"/>
    <property type="match status" value="1"/>
</dbReference>
<dbReference type="EMBL" id="OQ890325">
    <property type="protein sequence ID" value="WLJ26319.1"/>
    <property type="molecule type" value="Genomic_DNA"/>
</dbReference>
<dbReference type="CDD" id="cd06414">
    <property type="entry name" value="GH25_LytC-like"/>
    <property type="match status" value="1"/>
</dbReference>
<dbReference type="GO" id="GO:0016998">
    <property type="term" value="P:cell wall macromolecule catabolic process"/>
    <property type="evidence" value="ECO:0007669"/>
    <property type="project" value="InterPro"/>
</dbReference>
<dbReference type="GO" id="GO:0016052">
    <property type="term" value="P:carbohydrate catabolic process"/>
    <property type="evidence" value="ECO:0007669"/>
    <property type="project" value="TreeGrafter"/>
</dbReference>
<dbReference type="PANTHER" id="PTHR34135:SF2">
    <property type="entry name" value="LYSOZYME"/>
    <property type="match status" value="1"/>
</dbReference>
<keyword evidence="4" id="KW-0378">Hydrolase</keyword>
<keyword evidence="5" id="KW-0326">Glycosidase</keyword>
<dbReference type="PANTHER" id="PTHR34135">
    <property type="entry name" value="LYSOZYME"/>
    <property type="match status" value="1"/>
</dbReference>
<dbReference type="SUPFAM" id="SSF51445">
    <property type="entry name" value="(Trans)glycosidases"/>
    <property type="match status" value="1"/>
</dbReference>
<dbReference type="EC" id="3.2.1.17" evidence="3"/>
<dbReference type="InterPro" id="IPR017853">
    <property type="entry name" value="GH"/>
</dbReference>
<evidence type="ECO:0000313" key="6">
    <source>
        <dbReference type="EMBL" id="WLJ26319.1"/>
    </source>
</evidence>